<proteinExistence type="predicted"/>
<sequence>MNNDTAPIPNDHYGNDSPTNPDVPDMSSTRHGHGRPRKYHTEEERAAGHALNQQAYYDRHRDSICRKVQCHYQEHHSEARLYSKKIRSKVKQVRHRGEEPSSSTISTLLVPEENTASDITSCLHVLLMEQTPTVFVAGVYAQATQTAEEDSGGVINAALRPFSTLHQHCSHRASKIYSKEGCTACWAALEQVGKDVRDIVMQLEDLVCVAMLGKEALEQLWREGTLILSETASLTYHRKTSEIKIMLHVDEIGFDGNSRHDFEIEFPELVAGERHADVVQYVWDVLQWLSRDEADAVA</sequence>
<evidence type="ECO:0000313" key="2">
    <source>
        <dbReference type="EMBL" id="PBK67934.1"/>
    </source>
</evidence>
<dbReference type="Proteomes" id="UP000218334">
    <property type="component" value="Unassembled WGS sequence"/>
</dbReference>
<evidence type="ECO:0000256" key="1">
    <source>
        <dbReference type="SAM" id="MobiDB-lite"/>
    </source>
</evidence>
<evidence type="ECO:0000313" key="3">
    <source>
        <dbReference type="Proteomes" id="UP000218334"/>
    </source>
</evidence>
<gene>
    <name evidence="2" type="ORF">ARMSODRAFT_1019979</name>
</gene>
<reference evidence="3" key="1">
    <citation type="journal article" date="2017" name="Nat. Ecol. Evol.">
        <title>Genome expansion and lineage-specific genetic innovations in the forest pathogenic fungi Armillaria.</title>
        <authorList>
            <person name="Sipos G."/>
            <person name="Prasanna A.N."/>
            <person name="Walter M.C."/>
            <person name="O'Connor E."/>
            <person name="Balint B."/>
            <person name="Krizsan K."/>
            <person name="Kiss B."/>
            <person name="Hess J."/>
            <person name="Varga T."/>
            <person name="Slot J."/>
            <person name="Riley R."/>
            <person name="Boka B."/>
            <person name="Rigling D."/>
            <person name="Barry K."/>
            <person name="Lee J."/>
            <person name="Mihaltcheva S."/>
            <person name="LaButti K."/>
            <person name="Lipzen A."/>
            <person name="Waldron R."/>
            <person name="Moloney N.M."/>
            <person name="Sperisen C."/>
            <person name="Kredics L."/>
            <person name="Vagvoelgyi C."/>
            <person name="Patrignani A."/>
            <person name="Fitzpatrick D."/>
            <person name="Nagy I."/>
            <person name="Doyle S."/>
            <person name="Anderson J.B."/>
            <person name="Grigoriev I.V."/>
            <person name="Gueldener U."/>
            <person name="Muensterkoetter M."/>
            <person name="Nagy L.G."/>
        </authorList>
    </citation>
    <scope>NUCLEOTIDE SEQUENCE [LARGE SCALE GENOMIC DNA]</scope>
    <source>
        <strain evidence="3">28-4</strain>
    </source>
</reference>
<dbReference type="AlphaFoldDB" id="A0A2H3BG92"/>
<accession>A0A2H3BG92</accession>
<keyword evidence="3" id="KW-1185">Reference proteome</keyword>
<dbReference type="EMBL" id="KZ293434">
    <property type="protein sequence ID" value="PBK67934.1"/>
    <property type="molecule type" value="Genomic_DNA"/>
</dbReference>
<feature type="region of interest" description="Disordered" evidence="1">
    <location>
        <begin position="1"/>
        <end position="48"/>
    </location>
</feature>
<organism evidence="2 3">
    <name type="scientific">Armillaria solidipes</name>
    <dbReference type="NCBI Taxonomy" id="1076256"/>
    <lineage>
        <taxon>Eukaryota</taxon>
        <taxon>Fungi</taxon>
        <taxon>Dikarya</taxon>
        <taxon>Basidiomycota</taxon>
        <taxon>Agaricomycotina</taxon>
        <taxon>Agaricomycetes</taxon>
        <taxon>Agaricomycetidae</taxon>
        <taxon>Agaricales</taxon>
        <taxon>Marasmiineae</taxon>
        <taxon>Physalacriaceae</taxon>
        <taxon>Armillaria</taxon>
    </lineage>
</organism>
<protein>
    <submittedName>
        <fullName evidence="2">Uncharacterized protein</fullName>
    </submittedName>
</protein>
<name>A0A2H3BG92_9AGAR</name>